<gene>
    <name evidence="1" type="ORF">HMPREF0731_1941</name>
</gene>
<protein>
    <submittedName>
        <fullName evidence="1">Tetratricopeptide repeat protein</fullName>
    </submittedName>
</protein>
<dbReference type="AlphaFoldDB" id="D5RLI0"/>
<evidence type="ECO:0000313" key="2">
    <source>
        <dbReference type="Proteomes" id="UP000005324"/>
    </source>
</evidence>
<dbReference type="EMBL" id="ADVL01000315">
    <property type="protein sequence ID" value="EFH11842.1"/>
    <property type="molecule type" value="Genomic_DNA"/>
</dbReference>
<organism evidence="1 2">
    <name type="scientific">Pseudoroseomonas cervicalis ATCC 49957</name>
    <dbReference type="NCBI Taxonomy" id="525371"/>
    <lineage>
        <taxon>Bacteria</taxon>
        <taxon>Pseudomonadati</taxon>
        <taxon>Pseudomonadota</taxon>
        <taxon>Alphaproteobacteria</taxon>
        <taxon>Acetobacterales</taxon>
        <taxon>Roseomonadaceae</taxon>
        <taxon>Roseomonas</taxon>
    </lineage>
</organism>
<proteinExistence type="predicted"/>
<evidence type="ECO:0000313" key="1">
    <source>
        <dbReference type="EMBL" id="EFH11842.1"/>
    </source>
</evidence>
<name>D5RLI0_9PROT</name>
<dbReference type="Proteomes" id="UP000005324">
    <property type="component" value="Unassembled WGS sequence"/>
</dbReference>
<dbReference type="Pfam" id="PF13432">
    <property type="entry name" value="TPR_16"/>
    <property type="match status" value="1"/>
</dbReference>
<dbReference type="HOGENOM" id="CLU_2126426_0_0_5"/>
<feature type="non-terminal residue" evidence="1">
    <location>
        <position position="114"/>
    </location>
</feature>
<dbReference type="InterPro" id="IPR011990">
    <property type="entry name" value="TPR-like_helical_dom_sf"/>
</dbReference>
<accession>D5RLI0</accession>
<dbReference type="SUPFAM" id="SSF48452">
    <property type="entry name" value="TPR-like"/>
    <property type="match status" value="1"/>
</dbReference>
<dbReference type="Gene3D" id="1.25.40.10">
    <property type="entry name" value="Tetratricopeptide repeat domain"/>
    <property type="match status" value="1"/>
</dbReference>
<sequence length="114" mass="12264">MDEGQGAAAQDGAEALRAAADRLRDQRRWTEAAAAYGQFLRLRPEDAGMRVQQGHCLKEAGDLAGALALYREAAAQRPREADIPLQIGHAEKLRGQRAAAREAYARAALLAARG</sequence>
<reference evidence="1 2" key="1">
    <citation type="submission" date="2010-04" db="EMBL/GenBank/DDBJ databases">
        <authorList>
            <person name="Qin X."/>
            <person name="Bachman B."/>
            <person name="Battles P."/>
            <person name="Bell A."/>
            <person name="Bess C."/>
            <person name="Bickham C."/>
            <person name="Chaboub L."/>
            <person name="Chen D."/>
            <person name="Coyle M."/>
            <person name="Deiros D.R."/>
            <person name="Dinh H."/>
            <person name="Forbes L."/>
            <person name="Fowler G."/>
            <person name="Francisco L."/>
            <person name="Fu Q."/>
            <person name="Gubbala S."/>
            <person name="Hale W."/>
            <person name="Han Y."/>
            <person name="Hemphill L."/>
            <person name="Highlander S.K."/>
            <person name="Hirani K."/>
            <person name="Hogues M."/>
            <person name="Jackson L."/>
            <person name="Jakkamsetti A."/>
            <person name="Javaid M."/>
            <person name="Jiang H."/>
            <person name="Korchina V."/>
            <person name="Kovar C."/>
            <person name="Lara F."/>
            <person name="Lee S."/>
            <person name="Mata R."/>
            <person name="Mathew T."/>
            <person name="Moen C."/>
            <person name="Morales K."/>
            <person name="Munidasa M."/>
            <person name="Nazareth L."/>
            <person name="Ngo R."/>
            <person name="Nguyen L."/>
            <person name="Okwuonu G."/>
            <person name="Ongeri F."/>
            <person name="Patil S."/>
            <person name="Petrosino J."/>
            <person name="Pham C."/>
            <person name="Pham P."/>
            <person name="Pu L.-L."/>
            <person name="Puazo M."/>
            <person name="Raj R."/>
            <person name="Reid J."/>
            <person name="Rouhana J."/>
            <person name="Saada N."/>
            <person name="Shang Y."/>
            <person name="Simmons D."/>
            <person name="Thornton R."/>
            <person name="Warren J."/>
            <person name="Weissenberger G."/>
            <person name="Zhang J."/>
            <person name="Zhang L."/>
            <person name="Zhou C."/>
            <person name="Zhu D."/>
            <person name="Muzny D."/>
            <person name="Worley K."/>
            <person name="Gibbs R."/>
        </authorList>
    </citation>
    <scope>NUCLEOTIDE SEQUENCE [LARGE SCALE GENOMIC DNA]</scope>
    <source>
        <strain evidence="1 2">ATCC 49957</strain>
    </source>
</reference>
<dbReference type="RefSeq" id="WP_007004358.1">
    <property type="nucleotide sequence ID" value="NZ_GG770779.1"/>
</dbReference>
<keyword evidence="2" id="KW-1185">Reference proteome</keyword>
<comment type="caution">
    <text evidence="1">The sequence shown here is derived from an EMBL/GenBank/DDBJ whole genome shotgun (WGS) entry which is preliminary data.</text>
</comment>